<evidence type="ECO:0000313" key="2">
    <source>
        <dbReference type="Proteomes" id="UP000588068"/>
    </source>
</evidence>
<gene>
    <name evidence="1" type="ORF">HNQ60_002543</name>
</gene>
<name>A0A841HNL9_9GAMM</name>
<dbReference type="Proteomes" id="UP000588068">
    <property type="component" value="Unassembled WGS sequence"/>
</dbReference>
<accession>A0A841HNL9</accession>
<reference evidence="1 2" key="1">
    <citation type="submission" date="2020-08" db="EMBL/GenBank/DDBJ databases">
        <title>Genomic Encyclopedia of Type Strains, Phase IV (KMG-IV): sequencing the most valuable type-strain genomes for metagenomic binning, comparative biology and taxonomic classification.</title>
        <authorList>
            <person name="Goeker M."/>
        </authorList>
    </citation>
    <scope>NUCLEOTIDE SEQUENCE [LARGE SCALE GENOMIC DNA]</scope>
    <source>
        <strain evidence="1 2">DSM 26723</strain>
    </source>
</reference>
<dbReference type="RefSeq" id="WP_184332276.1">
    <property type="nucleotide sequence ID" value="NZ_JACHHZ010000003.1"/>
</dbReference>
<sequence>MSQKAAHIAQVIHRTCAGCGHVTHYDGSALTPEQLGVLQSLSCEMCGHSEAVIMMTDHEPAVLFTFAPLPADSR</sequence>
<dbReference type="AlphaFoldDB" id="A0A841HNL9"/>
<dbReference type="EMBL" id="JACHHZ010000003">
    <property type="protein sequence ID" value="MBB6093662.1"/>
    <property type="molecule type" value="Genomic_DNA"/>
</dbReference>
<proteinExistence type="predicted"/>
<organism evidence="1 2">
    <name type="scientific">Povalibacter uvarum</name>
    <dbReference type="NCBI Taxonomy" id="732238"/>
    <lineage>
        <taxon>Bacteria</taxon>
        <taxon>Pseudomonadati</taxon>
        <taxon>Pseudomonadota</taxon>
        <taxon>Gammaproteobacteria</taxon>
        <taxon>Steroidobacterales</taxon>
        <taxon>Steroidobacteraceae</taxon>
        <taxon>Povalibacter</taxon>
    </lineage>
</organism>
<protein>
    <submittedName>
        <fullName evidence="1">Uncharacterized protein</fullName>
    </submittedName>
</protein>
<comment type="caution">
    <text evidence="1">The sequence shown here is derived from an EMBL/GenBank/DDBJ whole genome shotgun (WGS) entry which is preliminary data.</text>
</comment>
<evidence type="ECO:0000313" key="1">
    <source>
        <dbReference type="EMBL" id="MBB6093662.1"/>
    </source>
</evidence>
<keyword evidence="2" id="KW-1185">Reference proteome</keyword>